<comment type="caution">
    <text evidence="4">The sequence shown here is derived from an EMBL/GenBank/DDBJ whole genome shotgun (WGS) entry which is preliminary data.</text>
</comment>
<dbReference type="AlphaFoldDB" id="A0A225AAR4"/>
<feature type="transmembrane region" description="Helical" evidence="2">
    <location>
        <begin position="71"/>
        <end position="95"/>
    </location>
</feature>
<feature type="region of interest" description="Disordered" evidence="1">
    <location>
        <begin position="292"/>
        <end position="347"/>
    </location>
</feature>
<proteinExistence type="predicted"/>
<keyword evidence="2" id="KW-1133">Transmembrane helix</keyword>
<dbReference type="InterPro" id="IPR018571">
    <property type="entry name" value="Membrane_anchor_Opy2_N"/>
</dbReference>
<dbReference type="OrthoDB" id="2402916at2759"/>
<dbReference type="STRING" id="1441469.A0A225AAR4"/>
<evidence type="ECO:0000313" key="5">
    <source>
        <dbReference type="Proteomes" id="UP000214365"/>
    </source>
</evidence>
<evidence type="ECO:0000313" key="4">
    <source>
        <dbReference type="EMBL" id="OKL57972.1"/>
    </source>
</evidence>
<sequence>MTSTNVLREFSSHLTLRSCVQCSSTPVCNCSSDETCVESSRTCNACPTTSCVPSASTATSSPGSSGGGSNAGAIAGGVIGGIAVIAIVIFLLWWFMIRKKRQARAAAAQQENSVRHERSRSMQSIASTVLTRASNVIQIAYIPGVTNRSAPDTPGTLVPPVPPIPSTHASTAYSGDQYLFTPSDLRDSRYSNATHDRRSIATSLARSSVATTIYRNDAVVSPMPALQARAGKAAMVSVKTGNGTPSDELALNPIDAPAVPAITEAQLQKAGRVGPQLSSIVARSVVARPVNVKGSKPKVPTVTEEVDSDSTESVASHTRAKRFNNQDSKFDDSSDEDSSDDEKGDATEAMANSIQIGISPATNEGPFADAHAAGTPAVTVSTTNTTNTTSSTPSAAAEAVTTSHTSSERQRSSIGSSRMLENTIYQDPTTERSASPFDDHHEVK</sequence>
<organism evidence="4 5">
    <name type="scientific">Talaromyces atroroseus</name>
    <dbReference type="NCBI Taxonomy" id="1441469"/>
    <lineage>
        <taxon>Eukaryota</taxon>
        <taxon>Fungi</taxon>
        <taxon>Dikarya</taxon>
        <taxon>Ascomycota</taxon>
        <taxon>Pezizomycotina</taxon>
        <taxon>Eurotiomycetes</taxon>
        <taxon>Eurotiomycetidae</taxon>
        <taxon>Eurotiales</taxon>
        <taxon>Trichocomaceae</taxon>
        <taxon>Talaromyces</taxon>
        <taxon>Talaromyces sect. Trachyspermi</taxon>
    </lineage>
</organism>
<dbReference type="RefSeq" id="XP_020118093.1">
    <property type="nucleotide sequence ID" value="XM_020269108.1"/>
</dbReference>
<protein>
    <recommendedName>
        <fullName evidence="3">Membrane anchor Opy2 N-terminal domain-containing protein</fullName>
    </recommendedName>
</protein>
<name>A0A225AAR4_TALAT</name>
<keyword evidence="2" id="KW-0812">Transmembrane</keyword>
<feature type="region of interest" description="Disordered" evidence="1">
    <location>
        <begin position="380"/>
        <end position="444"/>
    </location>
</feature>
<gene>
    <name evidence="4" type="ORF">UA08_06792</name>
</gene>
<feature type="compositionally biased region" description="Acidic residues" evidence="1">
    <location>
        <begin position="333"/>
        <end position="343"/>
    </location>
</feature>
<evidence type="ECO:0000256" key="1">
    <source>
        <dbReference type="SAM" id="MobiDB-lite"/>
    </source>
</evidence>
<feature type="compositionally biased region" description="Low complexity" evidence="1">
    <location>
        <begin position="380"/>
        <end position="403"/>
    </location>
</feature>
<dbReference type="GeneID" id="31006547"/>
<evidence type="ECO:0000256" key="2">
    <source>
        <dbReference type="SAM" id="Phobius"/>
    </source>
</evidence>
<feature type="domain" description="Membrane anchor Opy2 N-terminal" evidence="3">
    <location>
        <begin position="19"/>
        <end position="51"/>
    </location>
</feature>
<keyword evidence="2" id="KW-0472">Membrane</keyword>
<dbReference type="EMBL" id="LFMY01000010">
    <property type="protein sequence ID" value="OKL57972.1"/>
    <property type="molecule type" value="Genomic_DNA"/>
</dbReference>
<reference evidence="4 5" key="1">
    <citation type="submission" date="2015-06" db="EMBL/GenBank/DDBJ databases">
        <title>Talaromyces atroroseus IBT 11181 draft genome.</title>
        <authorList>
            <person name="Rasmussen K.B."/>
            <person name="Rasmussen S."/>
            <person name="Petersen B."/>
            <person name="Sicheritz-Ponten T."/>
            <person name="Mortensen U.H."/>
            <person name="Thrane U."/>
        </authorList>
    </citation>
    <scope>NUCLEOTIDE SEQUENCE [LARGE SCALE GENOMIC DNA]</scope>
    <source>
        <strain evidence="4 5">IBT 11181</strain>
    </source>
</reference>
<accession>A0A225AAR4</accession>
<evidence type="ECO:0000259" key="3">
    <source>
        <dbReference type="Pfam" id="PF09463"/>
    </source>
</evidence>
<dbReference type="Pfam" id="PF09463">
    <property type="entry name" value="Opy2"/>
    <property type="match status" value="1"/>
</dbReference>
<keyword evidence="5" id="KW-1185">Reference proteome</keyword>
<dbReference type="Proteomes" id="UP000214365">
    <property type="component" value="Unassembled WGS sequence"/>
</dbReference>
<feature type="compositionally biased region" description="Polar residues" evidence="1">
    <location>
        <begin position="419"/>
        <end position="433"/>
    </location>
</feature>